<dbReference type="Proteomes" id="UP000297295">
    <property type="component" value="Unassembled WGS sequence"/>
</dbReference>
<dbReference type="InterPro" id="IPR000629">
    <property type="entry name" value="RNA-helicase_DEAD-box_CS"/>
</dbReference>
<feature type="short sequence motif" description="Q motif" evidence="8">
    <location>
        <begin position="4"/>
        <end position="32"/>
    </location>
</feature>
<dbReference type="GO" id="GO:0005524">
    <property type="term" value="F:ATP binding"/>
    <property type="evidence" value="ECO:0007669"/>
    <property type="project" value="UniProtKB-KW"/>
</dbReference>
<dbReference type="AlphaFoldDB" id="A0A4E0PVL7"/>
<dbReference type="PANTHER" id="PTHR47963:SF8">
    <property type="entry name" value="ATP-DEPENDENT RNA HELICASE DEAD"/>
    <property type="match status" value="1"/>
</dbReference>
<dbReference type="SUPFAM" id="SSF52540">
    <property type="entry name" value="P-loop containing nucleoside triphosphate hydrolases"/>
    <property type="match status" value="1"/>
</dbReference>
<dbReference type="GO" id="GO:0009409">
    <property type="term" value="P:response to cold"/>
    <property type="evidence" value="ECO:0007669"/>
    <property type="project" value="TreeGrafter"/>
</dbReference>
<dbReference type="Pfam" id="PF25399">
    <property type="entry name" value="DeaD_dimer"/>
    <property type="match status" value="1"/>
</dbReference>
<keyword evidence="14" id="KW-1185">Reference proteome</keyword>
<name>A0A4E0PVL7_9EURY</name>
<keyword evidence="2" id="KW-0963">Cytoplasm</keyword>
<comment type="caution">
    <text evidence="13">The sequence shown here is derived from an EMBL/GenBank/DDBJ whole genome shotgun (WGS) entry which is preliminary data.</text>
</comment>
<dbReference type="OrthoDB" id="4631at2157"/>
<feature type="domain" description="DEAD-box RNA helicase Q" evidence="12">
    <location>
        <begin position="4"/>
        <end position="32"/>
    </location>
</feature>
<dbReference type="GO" id="GO:0005829">
    <property type="term" value="C:cytosol"/>
    <property type="evidence" value="ECO:0007669"/>
    <property type="project" value="TreeGrafter"/>
</dbReference>
<dbReference type="Pfam" id="PF00270">
    <property type="entry name" value="DEAD"/>
    <property type="match status" value="1"/>
</dbReference>
<evidence type="ECO:0000256" key="5">
    <source>
        <dbReference type="ARBA" id="ARBA00022806"/>
    </source>
</evidence>
<dbReference type="RefSeq" id="WP_135389436.1">
    <property type="nucleotide sequence ID" value="NZ_PGGK01000005.1"/>
</dbReference>
<dbReference type="Pfam" id="PF00271">
    <property type="entry name" value="Helicase_C"/>
    <property type="match status" value="1"/>
</dbReference>
<feature type="domain" description="Helicase C-terminal" evidence="11">
    <location>
        <begin position="235"/>
        <end position="378"/>
    </location>
</feature>
<keyword evidence="5 9" id="KW-0347">Helicase</keyword>
<dbReference type="CDD" id="cd00268">
    <property type="entry name" value="DEADc"/>
    <property type="match status" value="1"/>
</dbReference>
<dbReference type="InterPro" id="IPR027417">
    <property type="entry name" value="P-loop_NTPase"/>
</dbReference>
<sequence length="431" mass="48700">MEPITFKDLQLSKSMEKGIEDLGFEEPTPIQSQSIPYIMEGRDVIGQAQTGTGKTAAFGIPALEMIEQDLGRVQVLVLCPTRELANQVADELNKLARYKDIKILPVYGGQSIDRQIRALRKGAQVVIGTPGRILDHIERRTLDIGHVSMVVLDEADEMLDMGFREDIELILNNVPTTRQTILFSATMPGPIMKLTKRYQRDPQLVKTVHKKLTVPNVEQSYFEVKPHAKPEILFRLIDIYDVKSSLVFCNTKRGVDQLVEKLKSRGYLADGLHGDMKQQQRERVMANFRKGDIETLVATDVAARGIDVENIEVVFNYDVPQDEESYVHRIGRTGRAGKQGLAFTFVSGKELYKLKSIQRYTKVNITRKKVPSRSDAEDFKANLLSQKVKDTIDQGHLGKYAHWVETLLEEDYNSIDIAAGLVKLMLSEDNK</sequence>
<evidence type="ECO:0000313" key="14">
    <source>
        <dbReference type="Proteomes" id="UP000297295"/>
    </source>
</evidence>
<reference evidence="13 14" key="1">
    <citation type="submission" date="2017-11" db="EMBL/GenBank/DDBJ databases">
        <title>Isolation and Characterization of Methanogenic Archaea from Saline Meromictic Lake at Siberia.</title>
        <authorList>
            <person name="Shen Y."/>
            <person name="Huang H.-H."/>
            <person name="Lai M.-C."/>
            <person name="Chen S.-C."/>
        </authorList>
    </citation>
    <scope>NUCLEOTIDE SEQUENCE [LARGE SCALE GENOMIC DNA]</scope>
    <source>
        <strain evidence="13 14">SY-01</strain>
    </source>
</reference>
<dbReference type="InterPro" id="IPR057325">
    <property type="entry name" value="DeaD_dimer"/>
</dbReference>
<feature type="domain" description="Helicase ATP-binding" evidence="10">
    <location>
        <begin position="35"/>
        <end position="205"/>
    </location>
</feature>
<dbReference type="SMART" id="SM00490">
    <property type="entry name" value="HELICc"/>
    <property type="match status" value="1"/>
</dbReference>
<comment type="similarity">
    <text evidence="9">Belongs to the DEAD box helicase family.</text>
</comment>
<keyword evidence="6 9" id="KW-0067">ATP-binding</keyword>
<dbReference type="PROSITE" id="PS00039">
    <property type="entry name" value="DEAD_ATP_HELICASE"/>
    <property type="match status" value="1"/>
</dbReference>
<dbReference type="GO" id="GO:0033592">
    <property type="term" value="F:RNA strand annealing activity"/>
    <property type="evidence" value="ECO:0007669"/>
    <property type="project" value="TreeGrafter"/>
</dbReference>
<keyword evidence="4 9" id="KW-0378">Hydrolase</keyword>
<evidence type="ECO:0000259" key="12">
    <source>
        <dbReference type="PROSITE" id="PS51195"/>
    </source>
</evidence>
<dbReference type="InterPro" id="IPR044742">
    <property type="entry name" value="DEAD/DEAH_RhlB"/>
</dbReference>
<dbReference type="InterPro" id="IPR050547">
    <property type="entry name" value="DEAD_box_RNA_helicases"/>
</dbReference>
<protein>
    <recommendedName>
        <fullName evidence="1">RNA helicase</fullName>
        <ecNumber evidence="1">3.6.4.13</ecNumber>
    </recommendedName>
</protein>
<evidence type="ECO:0000256" key="1">
    <source>
        <dbReference type="ARBA" id="ARBA00012552"/>
    </source>
</evidence>
<evidence type="ECO:0000256" key="6">
    <source>
        <dbReference type="ARBA" id="ARBA00022840"/>
    </source>
</evidence>
<dbReference type="EMBL" id="PGGK01000005">
    <property type="protein sequence ID" value="TGC09398.1"/>
    <property type="molecule type" value="Genomic_DNA"/>
</dbReference>
<dbReference type="PROSITE" id="PS51192">
    <property type="entry name" value="HELICASE_ATP_BIND_1"/>
    <property type="match status" value="1"/>
</dbReference>
<dbReference type="CDD" id="cd18787">
    <property type="entry name" value="SF2_C_DEAD"/>
    <property type="match status" value="1"/>
</dbReference>
<dbReference type="GO" id="GO:0003724">
    <property type="term" value="F:RNA helicase activity"/>
    <property type="evidence" value="ECO:0007669"/>
    <property type="project" value="UniProtKB-EC"/>
</dbReference>
<dbReference type="InterPro" id="IPR011545">
    <property type="entry name" value="DEAD/DEAH_box_helicase_dom"/>
</dbReference>
<dbReference type="InterPro" id="IPR014014">
    <property type="entry name" value="RNA_helicase_DEAD_Q_motif"/>
</dbReference>
<dbReference type="Gene3D" id="3.40.50.300">
    <property type="entry name" value="P-loop containing nucleotide triphosphate hydrolases"/>
    <property type="match status" value="2"/>
</dbReference>
<dbReference type="PANTHER" id="PTHR47963">
    <property type="entry name" value="DEAD-BOX ATP-DEPENDENT RNA HELICASE 47, MITOCHONDRIAL"/>
    <property type="match status" value="1"/>
</dbReference>
<dbReference type="SMART" id="SM00487">
    <property type="entry name" value="DEXDc"/>
    <property type="match status" value="1"/>
</dbReference>
<dbReference type="GO" id="GO:0005840">
    <property type="term" value="C:ribosome"/>
    <property type="evidence" value="ECO:0007669"/>
    <property type="project" value="TreeGrafter"/>
</dbReference>
<gene>
    <name evidence="13" type="ORF">CUN85_06070</name>
</gene>
<dbReference type="PROSITE" id="PS51194">
    <property type="entry name" value="HELICASE_CTER"/>
    <property type="match status" value="1"/>
</dbReference>
<dbReference type="InterPro" id="IPR014001">
    <property type="entry name" value="Helicase_ATP-bd"/>
</dbReference>
<dbReference type="GO" id="GO:0016787">
    <property type="term" value="F:hydrolase activity"/>
    <property type="evidence" value="ECO:0007669"/>
    <property type="project" value="UniProtKB-KW"/>
</dbReference>
<accession>A0A4E0PVL7</accession>
<evidence type="ECO:0000259" key="11">
    <source>
        <dbReference type="PROSITE" id="PS51194"/>
    </source>
</evidence>
<evidence type="ECO:0000256" key="7">
    <source>
        <dbReference type="ARBA" id="ARBA00023016"/>
    </source>
</evidence>
<dbReference type="GO" id="GO:0140097">
    <property type="term" value="F:catalytic activity, acting on DNA"/>
    <property type="evidence" value="ECO:0007669"/>
    <property type="project" value="UniProtKB-ARBA"/>
</dbReference>
<organism evidence="13 14">
    <name type="scientific">Methanolobus halotolerans</name>
    <dbReference type="NCBI Taxonomy" id="2052935"/>
    <lineage>
        <taxon>Archaea</taxon>
        <taxon>Methanobacteriati</taxon>
        <taxon>Methanobacteriota</taxon>
        <taxon>Stenosarchaea group</taxon>
        <taxon>Methanomicrobia</taxon>
        <taxon>Methanosarcinales</taxon>
        <taxon>Methanosarcinaceae</taxon>
        <taxon>Methanolobus</taxon>
    </lineage>
</organism>
<keyword evidence="3 9" id="KW-0547">Nucleotide-binding</keyword>
<evidence type="ECO:0000256" key="8">
    <source>
        <dbReference type="PROSITE-ProRule" id="PRU00552"/>
    </source>
</evidence>
<dbReference type="PROSITE" id="PS51195">
    <property type="entry name" value="Q_MOTIF"/>
    <property type="match status" value="1"/>
</dbReference>
<dbReference type="InterPro" id="IPR001650">
    <property type="entry name" value="Helicase_C-like"/>
</dbReference>
<keyword evidence="7" id="KW-0346">Stress response</keyword>
<evidence type="ECO:0000259" key="10">
    <source>
        <dbReference type="PROSITE" id="PS51192"/>
    </source>
</evidence>
<evidence type="ECO:0000256" key="2">
    <source>
        <dbReference type="ARBA" id="ARBA00022490"/>
    </source>
</evidence>
<evidence type="ECO:0000256" key="4">
    <source>
        <dbReference type="ARBA" id="ARBA00022801"/>
    </source>
</evidence>
<dbReference type="EC" id="3.6.4.13" evidence="1"/>
<proteinExistence type="inferred from homology"/>
<evidence type="ECO:0000256" key="9">
    <source>
        <dbReference type="RuleBase" id="RU000492"/>
    </source>
</evidence>
<evidence type="ECO:0000313" key="13">
    <source>
        <dbReference type="EMBL" id="TGC09398.1"/>
    </source>
</evidence>
<dbReference type="FunFam" id="3.40.50.300:FF:000108">
    <property type="entry name" value="ATP-dependent RNA helicase RhlE"/>
    <property type="match status" value="1"/>
</dbReference>
<evidence type="ECO:0000256" key="3">
    <source>
        <dbReference type="ARBA" id="ARBA00022741"/>
    </source>
</evidence>